<keyword evidence="2" id="KW-1185">Reference proteome</keyword>
<dbReference type="AlphaFoldDB" id="A0A1H8BST9"/>
<evidence type="ECO:0000313" key="1">
    <source>
        <dbReference type="EMBL" id="SEM85836.1"/>
    </source>
</evidence>
<reference evidence="1 2" key="1">
    <citation type="submission" date="2016-10" db="EMBL/GenBank/DDBJ databases">
        <authorList>
            <person name="de Groot N.N."/>
        </authorList>
    </citation>
    <scope>NUCLEOTIDE SEQUENCE [LARGE SCALE GENOMIC DNA]</scope>
    <source>
        <strain evidence="1 2">CGMCC 1.5070</strain>
    </source>
</reference>
<organism evidence="1 2">
    <name type="scientific">Hydrogenoanaerobacterium saccharovorans</name>
    <dbReference type="NCBI Taxonomy" id="474960"/>
    <lineage>
        <taxon>Bacteria</taxon>
        <taxon>Bacillati</taxon>
        <taxon>Bacillota</taxon>
        <taxon>Clostridia</taxon>
        <taxon>Eubacteriales</taxon>
        <taxon>Oscillospiraceae</taxon>
        <taxon>Hydrogenoanaerobacterium</taxon>
    </lineage>
</organism>
<accession>A0A1H8BST9</accession>
<dbReference type="EMBL" id="FOCG01000001">
    <property type="protein sequence ID" value="SEM85836.1"/>
    <property type="molecule type" value="Genomic_DNA"/>
</dbReference>
<sequence length="34" mass="4140">MPKQKISLLFSQISLEIYPNDYMMQHEQLEKAER</sequence>
<dbReference type="STRING" id="474960.SAMN05216180_2074"/>
<dbReference type="Proteomes" id="UP000199158">
    <property type="component" value="Unassembled WGS sequence"/>
</dbReference>
<evidence type="ECO:0000313" key="2">
    <source>
        <dbReference type="Proteomes" id="UP000199158"/>
    </source>
</evidence>
<name>A0A1H8BST9_9FIRM</name>
<protein>
    <submittedName>
        <fullName evidence="1">Uncharacterized protein</fullName>
    </submittedName>
</protein>
<gene>
    <name evidence="1" type="ORF">SAMN05216180_2074</name>
</gene>
<proteinExistence type="predicted"/>